<evidence type="ECO:0000313" key="1">
    <source>
        <dbReference type="EMBL" id="EMP32594.1"/>
    </source>
</evidence>
<sequence>MPSFPAKRPLHSVGQGTEPWWWGRVADPGLQCAGPGSSPNPTLPPTLTSTPAVWGHEAALIPDPTAGGRSPDPGSCHAGLCGAPDPDPCCTEPCGRLNPDPCCGGQAAASTLIPAVQDWVAALTLTPTPTVQDCTAALTLDTTMRGCVADRTPDTARPRTLLCGAGR</sequence>
<gene>
    <name evidence="1" type="ORF">UY3_10294</name>
</gene>
<proteinExistence type="predicted"/>
<protein>
    <submittedName>
        <fullName evidence="1">Uncharacterized protein</fullName>
    </submittedName>
</protein>
<name>M7B623_CHEMY</name>
<evidence type="ECO:0000313" key="2">
    <source>
        <dbReference type="Proteomes" id="UP000031443"/>
    </source>
</evidence>
<dbReference type="EMBL" id="KB539796">
    <property type="protein sequence ID" value="EMP32594.1"/>
    <property type="molecule type" value="Genomic_DNA"/>
</dbReference>
<accession>M7B623</accession>
<reference evidence="2" key="1">
    <citation type="journal article" date="2013" name="Nat. Genet.">
        <title>The draft genomes of soft-shell turtle and green sea turtle yield insights into the development and evolution of the turtle-specific body plan.</title>
        <authorList>
            <person name="Wang Z."/>
            <person name="Pascual-Anaya J."/>
            <person name="Zadissa A."/>
            <person name="Li W."/>
            <person name="Niimura Y."/>
            <person name="Huang Z."/>
            <person name="Li C."/>
            <person name="White S."/>
            <person name="Xiong Z."/>
            <person name="Fang D."/>
            <person name="Wang B."/>
            <person name="Ming Y."/>
            <person name="Chen Y."/>
            <person name="Zheng Y."/>
            <person name="Kuraku S."/>
            <person name="Pignatelli M."/>
            <person name="Herrero J."/>
            <person name="Beal K."/>
            <person name="Nozawa M."/>
            <person name="Li Q."/>
            <person name="Wang J."/>
            <person name="Zhang H."/>
            <person name="Yu L."/>
            <person name="Shigenobu S."/>
            <person name="Wang J."/>
            <person name="Liu J."/>
            <person name="Flicek P."/>
            <person name="Searle S."/>
            <person name="Wang J."/>
            <person name="Kuratani S."/>
            <person name="Yin Y."/>
            <person name="Aken B."/>
            <person name="Zhang G."/>
            <person name="Irie N."/>
        </authorList>
    </citation>
    <scope>NUCLEOTIDE SEQUENCE [LARGE SCALE GENOMIC DNA]</scope>
</reference>
<organism evidence="1 2">
    <name type="scientific">Chelonia mydas</name>
    <name type="common">Green sea-turtle</name>
    <name type="synonym">Chelonia agassizi</name>
    <dbReference type="NCBI Taxonomy" id="8469"/>
    <lineage>
        <taxon>Eukaryota</taxon>
        <taxon>Metazoa</taxon>
        <taxon>Chordata</taxon>
        <taxon>Craniata</taxon>
        <taxon>Vertebrata</taxon>
        <taxon>Euteleostomi</taxon>
        <taxon>Archelosauria</taxon>
        <taxon>Testudinata</taxon>
        <taxon>Testudines</taxon>
        <taxon>Cryptodira</taxon>
        <taxon>Durocryptodira</taxon>
        <taxon>Americhelydia</taxon>
        <taxon>Chelonioidea</taxon>
        <taxon>Cheloniidae</taxon>
        <taxon>Chelonia</taxon>
    </lineage>
</organism>
<keyword evidence="2" id="KW-1185">Reference proteome</keyword>
<dbReference type="AlphaFoldDB" id="M7B623"/>
<dbReference type="Proteomes" id="UP000031443">
    <property type="component" value="Unassembled WGS sequence"/>
</dbReference>